<evidence type="ECO:0000256" key="1">
    <source>
        <dbReference type="SAM" id="MobiDB-lite"/>
    </source>
</evidence>
<dbReference type="EnsemblMetazoa" id="G25924.6">
    <property type="protein sequence ID" value="G25924.6:cds"/>
    <property type="gene ID" value="G25924"/>
</dbReference>
<keyword evidence="4" id="KW-1185">Reference proteome</keyword>
<dbReference type="EnsemblMetazoa" id="G25924.8">
    <property type="protein sequence ID" value="G25924.8:cds"/>
    <property type="gene ID" value="G25924"/>
</dbReference>
<dbReference type="EnsemblMetazoa" id="G25924.5">
    <property type="protein sequence ID" value="G25924.5:cds"/>
    <property type="gene ID" value="G25924"/>
</dbReference>
<feature type="signal peptide" evidence="2">
    <location>
        <begin position="1"/>
        <end position="26"/>
    </location>
</feature>
<evidence type="ECO:0000313" key="4">
    <source>
        <dbReference type="Proteomes" id="UP000005408"/>
    </source>
</evidence>
<dbReference type="EnsemblMetazoa" id="G25924.10">
    <property type="protein sequence ID" value="G25924.10:cds"/>
    <property type="gene ID" value="G25924"/>
</dbReference>
<evidence type="ECO:0000256" key="2">
    <source>
        <dbReference type="SAM" id="SignalP"/>
    </source>
</evidence>
<feature type="region of interest" description="Disordered" evidence="1">
    <location>
        <begin position="40"/>
        <end position="97"/>
    </location>
</feature>
<organism evidence="3 4">
    <name type="scientific">Magallana gigas</name>
    <name type="common">Pacific oyster</name>
    <name type="synonym">Crassostrea gigas</name>
    <dbReference type="NCBI Taxonomy" id="29159"/>
    <lineage>
        <taxon>Eukaryota</taxon>
        <taxon>Metazoa</taxon>
        <taxon>Spiralia</taxon>
        <taxon>Lophotrochozoa</taxon>
        <taxon>Mollusca</taxon>
        <taxon>Bivalvia</taxon>
        <taxon>Autobranchia</taxon>
        <taxon>Pteriomorphia</taxon>
        <taxon>Ostreida</taxon>
        <taxon>Ostreoidea</taxon>
        <taxon>Ostreidae</taxon>
        <taxon>Magallana</taxon>
    </lineage>
</organism>
<dbReference type="EnsemblMetazoa" id="G25924.7">
    <property type="protein sequence ID" value="G25924.7:cds"/>
    <property type="gene ID" value="G25924"/>
</dbReference>
<keyword evidence="2" id="KW-0732">Signal</keyword>
<proteinExistence type="predicted"/>
<dbReference type="AlphaFoldDB" id="A0A8W8L143"/>
<feature type="chain" id="PRO_5042431461" evidence="2">
    <location>
        <begin position="27"/>
        <end position="154"/>
    </location>
</feature>
<evidence type="ECO:0000313" key="3">
    <source>
        <dbReference type="EnsemblMetazoa" id="G25924.8:cds"/>
    </source>
</evidence>
<accession>A0A8W8L143</accession>
<reference evidence="3" key="1">
    <citation type="submission" date="2022-08" db="UniProtKB">
        <authorList>
            <consortium name="EnsemblMetazoa"/>
        </authorList>
    </citation>
    <scope>IDENTIFICATION</scope>
    <source>
        <strain evidence="3">05x7-T-G4-1.051#20</strain>
    </source>
</reference>
<feature type="compositionally biased region" description="Low complexity" evidence="1">
    <location>
        <begin position="83"/>
        <end position="97"/>
    </location>
</feature>
<sequence>MESVGLILLIPFCVCFVLLFIVCCCADEIKKMCRMPNQLPQHYIPSDRSEAERRRRHNRRQRQARSATHGQRPSESDIESLMGSRSRNSSGSSGYSSETCPFQVVAVVTSDVQPNGEVITSHVDAQSLLQSEPVEGAGLSASQTIIYSIEETGK</sequence>
<dbReference type="EnsemblMetazoa" id="G25924.11">
    <property type="protein sequence ID" value="G25924.11:cds"/>
    <property type="gene ID" value="G25924"/>
</dbReference>
<name>A0A8W8L143_MAGGI</name>
<dbReference type="EnsemblMetazoa" id="G25924.13">
    <property type="protein sequence ID" value="G25924.13:cds"/>
    <property type="gene ID" value="G25924"/>
</dbReference>
<dbReference type="EnsemblMetazoa" id="G25924.3">
    <property type="protein sequence ID" value="G25924.3:cds"/>
    <property type="gene ID" value="G25924"/>
</dbReference>
<protein>
    <submittedName>
        <fullName evidence="3">Uncharacterized protein</fullName>
    </submittedName>
</protein>
<dbReference type="Proteomes" id="UP000005408">
    <property type="component" value="Unassembled WGS sequence"/>
</dbReference>
<dbReference type="EnsemblMetazoa" id="G25924.4">
    <property type="protein sequence ID" value="G25924.4:cds"/>
    <property type="gene ID" value="G25924"/>
</dbReference>
<feature type="compositionally biased region" description="Basic residues" evidence="1">
    <location>
        <begin position="54"/>
        <end position="63"/>
    </location>
</feature>